<dbReference type="Pfam" id="PF00852">
    <property type="entry name" value="Glyco_transf_10"/>
    <property type="match status" value="1"/>
</dbReference>
<keyword evidence="4 7" id="KW-0328">Glycosyltransferase</keyword>
<dbReference type="GO" id="GO:0032580">
    <property type="term" value="C:Golgi cisterna membrane"/>
    <property type="evidence" value="ECO:0007669"/>
    <property type="project" value="UniProtKB-SubCell"/>
</dbReference>
<evidence type="ECO:0000256" key="4">
    <source>
        <dbReference type="ARBA" id="ARBA00022676"/>
    </source>
</evidence>
<keyword evidence="7" id="KW-0472">Membrane</keyword>
<evidence type="ECO:0000256" key="3">
    <source>
        <dbReference type="ARBA" id="ARBA00008919"/>
    </source>
</evidence>
<dbReference type="SUPFAM" id="SSF53756">
    <property type="entry name" value="UDP-Glycosyltransferase/glycogen phosphorylase"/>
    <property type="match status" value="1"/>
</dbReference>
<name>A0A8S3BM82_9BILA</name>
<evidence type="ECO:0000313" key="12">
    <source>
        <dbReference type="Proteomes" id="UP000681720"/>
    </source>
</evidence>
<feature type="domain" description="Fucosyltransferase C-terminal" evidence="8">
    <location>
        <begin position="1"/>
        <end position="59"/>
    </location>
</feature>
<proteinExistence type="inferred from homology"/>
<evidence type="ECO:0000259" key="8">
    <source>
        <dbReference type="Pfam" id="PF00852"/>
    </source>
</evidence>
<dbReference type="InterPro" id="IPR001503">
    <property type="entry name" value="Glyco_trans_10"/>
</dbReference>
<evidence type="ECO:0000256" key="1">
    <source>
        <dbReference type="ARBA" id="ARBA00004323"/>
    </source>
</evidence>
<sequence length="59" mass="6967">MISNCYSQNNREHYIKRLSSVIPVTRIGHCSWNKCHKSYYECLNELADAHPFFLAFENS</sequence>
<accession>A0A8S3BM82</accession>
<dbReference type="Proteomes" id="UP000681720">
    <property type="component" value="Unassembled WGS sequence"/>
</dbReference>
<dbReference type="EMBL" id="CAJOBJ010172499">
    <property type="protein sequence ID" value="CAF4888280.1"/>
    <property type="molecule type" value="Genomic_DNA"/>
</dbReference>
<keyword evidence="6 7" id="KW-0333">Golgi apparatus</keyword>
<dbReference type="PANTHER" id="PTHR48438:SF1">
    <property type="entry name" value="ALPHA-(1,3)-FUCOSYLTRANSFERASE C-RELATED"/>
    <property type="match status" value="1"/>
</dbReference>
<evidence type="ECO:0000313" key="10">
    <source>
        <dbReference type="EMBL" id="CAF4793133.1"/>
    </source>
</evidence>
<keyword evidence="5 7" id="KW-0808">Transferase</keyword>
<organism evidence="10 12">
    <name type="scientific">Rotaria magnacalcarata</name>
    <dbReference type="NCBI Taxonomy" id="392030"/>
    <lineage>
        <taxon>Eukaryota</taxon>
        <taxon>Metazoa</taxon>
        <taxon>Spiralia</taxon>
        <taxon>Gnathifera</taxon>
        <taxon>Rotifera</taxon>
        <taxon>Eurotatoria</taxon>
        <taxon>Bdelloidea</taxon>
        <taxon>Philodinida</taxon>
        <taxon>Philodinidae</taxon>
        <taxon>Rotaria</taxon>
    </lineage>
</organism>
<comment type="pathway">
    <text evidence="2">Protein modification; protein glycosylation.</text>
</comment>
<gene>
    <name evidence="9" type="ORF">BYL167_LOCUS34193</name>
    <name evidence="10" type="ORF">GIL414_LOCUS46835</name>
    <name evidence="11" type="ORF">GIL414_LOCUS51204</name>
</gene>
<dbReference type="EC" id="2.4.1.-" evidence="7"/>
<evidence type="ECO:0000256" key="5">
    <source>
        <dbReference type="ARBA" id="ARBA00022679"/>
    </source>
</evidence>
<dbReference type="Gene3D" id="3.40.50.11660">
    <property type="entry name" value="Glycosyl transferase family 10, C-terminal domain"/>
    <property type="match status" value="1"/>
</dbReference>
<dbReference type="InterPro" id="IPR038577">
    <property type="entry name" value="GT10-like_C_sf"/>
</dbReference>
<evidence type="ECO:0000256" key="6">
    <source>
        <dbReference type="ARBA" id="ARBA00023034"/>
    </source>
</evidence>
<dbReference type="Proteomes" id="UP000681967">
    <property type="component" value="Unassembled WGS sequence"/>
</dbReference>
<evidence type="ECO:0000256" key="7">
    <source>
        <dbReference type="RuleBase" id="RU003832"/>
    </source>
</evidence>
<reference evidence="10" key="1">
    <citation type="submission" date="2021-02" db="EMBL/GenBank/DDBJ databases">
        <authorList>
            <person name="Nowell W R."/>
        </authorList>
    </citation>
    <scope>NUCLEOTIDE SEQUENCE</scope>
</reference>
<dbReference type="GO" id="GO:0000139">
    <property type="term" value="C:Golgi membrane"/>
    <property type="evidence" value="ECO:0007669"/>
    <property type="project" value="UniProtKB-SubCell"/>
</dbReference>
<dbReference type="GO" id="GO:0008417">
    <property type="term" value="F:fucosyltransferase activity"/>
    <property type="evidence" value="ECO:0007669"/>
    <property type="project" value="InterPro"/>
</dbReference>
<protein>
    <recommendedName>
        <fullName evidence="7">Fucosyltransferase</fullName>
        <ecNumber evidence="7">2.4.1.-</ecNumber>
    </recommendedName>
</protein>
<feature type="non-terminal residue" evidence="10">
    <location>
        <position position="59"/>
    </location>
</feature>
<comment type="similarity">
    <text evidence="3 7">Belongs to the glycosyltransferase 10 family.</text>
</comment>
<evidence type="ECO:0000313" key="11">
    <source>
        <dbReference type="EMBL" id="CAF4888280.1"/>
    </source>
</evidence>
<evidence type="ECO:0000256" key="2">
    <source>
        <dbReference type="ARBA" id="ARBA00004922"/>
    </source>
</evidence>
<comment type="subcellular location">
    <subcellularLocation>
        <location evidence="1">Golgi apparatus membrane</location>
        <topology evidence="1">Single-pass type II membrane protein</topology>
    </subcellularLocation>
    <subcellularLocation>
        <location evidence="7">Golgi apparatus</location>
        <location evidence="7">Golgi stack membrane</location>
        <topology evidence="7">Single-pass type II membrane protein</topology>
    </subcellularLocation>
</comment>
<dbReference type="AlphaFoldDB" id="A0A8S3BM82"/>
<evidence type="ECO:0000313" key="9">
    <source>
        <dbReference type="EMBL" id="CAF4460835.1"/>
    </source>
</evidence>
<dbReference type="EMBL" id="CAJOBH010068612">
    <property type="protein sequence ID" value="CAF4460835.1"/>
    <property type="molecule type" value="Genomic_DNA"/>
</dbReference>
<dbReference type="PANTHER" id="PTHR48438">
    <property type="entry name" value="ALPHA-(1,3)-FUCOSYLTRANSFERASE C-RELATED"/>
    <property type="match status" value="1"/>
</dbReference>
<comment type="caution">
    <text evidence="10">The sequence shown here is derived from an EMBL/GenBank/DDBJ whole genome shotgun (WGS) entry which is preliminary data.</text>
</comment>
<dbReference type="InterPro" id="IPR055270">
    <property type="entry name" value="Glyco_tran_10_C"/>
</dbReference>
<keyword evidence="7" id="KW-0812">Transmembrane</keyword>
<dbReference type="EMBL" id="CAJOBJ010148103">
    <property type="protein sequence ID" value="CAF4793133.1"/>
    <property type="molecule type" value="Genomic_DNA"/>
</dbReference>